<sequence>MGVVNAVEAIVSDLFDEFQKNYELKCVCEQCQEDILALVLNQIPPKYTSSQKGQLFVKSLYLNTQLQSDVMKELTSAVFIVEHNQNHSEDGSLA</sequence>
<reference evidence="1" key="1">
    <citation type="submission" date="2020-02" db="EMBL/GenBank/DDBJ databases">
        <authorList>
            <person name="Shen X.-R."/>
            <person name="Zhang Y.-X."/>
        </authorList>
    </citation>
    <scope>NUCLEOTIDE SEQUENCE</scope>
    <source>
        <strain evidence="1">SYP-B3998</strain>
    </source>
</reference>
<protein>
    <submittedName>
        <fullName evidence="1">Late competence development ComFB family protein</fullName>
    </submittedName>
</protein>
<dbReference type="InterPro" id="IPR019657">
    <property type="entry name" value="ComFB"/>
</dbReference>
<organism evidence="1">
    <name type="scientific">Paenibacillus sp. SYP-B3998</name>
    <dbReference type="NCBI Taxonomy" id="2678564"/>
    <lineage>
        <taxon>Bacteria</taxon>
        <taxon>Bacillati</taxon>
        <taxon>Bacillota</taxon>
        <taxon>Bacilli</taxon>
        <taxon>Bacillales</taxon>
        <taxon>Paenibacillaceae</taxon>
        <taxon>Paenibacillus</taxon>
    </lineage>
</organism>
<gene>
    <name evidence="1" type="ORF">GK047_02915</name>
</gene>
<dbReference type="AlphaFoldDB" id="A0A6G3ZTQ0"/>
<dbReference type="Pfam" id="PF10719">
    <property type="entry name" value="ComFB"/>
    <property type="match status" value="1"/>
</dbReference>
<dbReference type="RefSeq" id="WP_163940878.1">
    <property type="nucleotide sequence ID" value="NZ_JAAIKC010000001.1"/>
</dbReference>
<evidence type="ECO:0000313" key="1">
    <source>
        <dbReference type="EMBL" id="NEW04969.1"/>
    </source>
</evidence>
<dbReference type="EMBL" id="JAAIKC010000001">
    <property type="protein sequence ID" value="NEW04969.1"/>
    <property type="molecule type" value="Genomic_DNA"/>
</dbReference>
<proteinExistence type="predicted"/>
<accession>A0A6G3ZTQ0</accession>
<name>A0A6G3ZTQ0_9BACL</name>
<comment type="caution">
    <text evidence="1">The sequence shown here is derived from an EMBL/GenBank/DDBJ whole genome shotgun (WGS) entry which is preliminary data.</text>
</comment>